<dbReference type="Gene3D" id="1.10.486.10">
    <property type="entry name" value="PCRA, domain 4"/>
    <property type="match status" value="1"/>
</dbReference>
<evidence type="ECO:0000256" key="16">
    <source>
        <dbReference type="PROSITE-ProRule" id="PRU00560"/>
    </source>
</evidence>
<dbReference type="Pfam" id="PF00580">
    <property type="entry name" value="UvrD-helicase"/>
    <property type="match status" value="1"/>
</dbReference>
<feature type="binding site" evidence="15">
    <location>
        <position position="1122"/>
    </location>
    <ligand>
        <name>Mg(2+)</name>
        <dbReference type="ChEBI" id="CHEBI:18420"/>
    </ligand>
</feature>
<dbReference type="RefSeq" id="WP_121972435.1">
    <property type="nucleotide sequence ID" value="NZ_OOGT01000001.1"/>
</dbReference>
<comment type="domain">
    <text evidence="15">The C-terminal domain has nuclease activity and interacts with RecD. It interacts with RecA, facilitating its loading onto ssDNA.</text>
</comment>
<evidence type="ECO:0000259" key="17">
    <source>
        <dbReference type="PROSITE" id="PS51198"/>
    </source>
</evidence>
<evidence type="ECO:0000256" key="12">
    <source>
        <dbReference type="ARBA" id="ARBA00023235"/>
    </source>
</evidence>
<evidence type="ECO:0000256" key="8">
    <source>
        <dbReference type="ARBA" id="ARBA00022840"/>
    </source>
</evidence>
<organism evidence="19 20">
    <name type="scientific">Acinetobacter stercoris</name>
    <dbReference type="NCBI Taxonomy" id="2126983"/>
    <lineage>
        <taxon>Bacteria</taxon>
        <taxon>Pseudomonadati</taxon>
        <taxon>Pseudomonadota</taxon>
        <taxon>Gammaproteobacteria</taxon>
        <taxon>Moraxellales</taxon>
        <taxon>Moraxellaceae</taxon>
        <taxon>Acinetobacter</taxon>
    </lineage>
</organism>
<dbReference type="InterPro" id="IPR000212">
    <property type="entry name" value="DNA_helicase_UvrD/REP"/>
</dbReference>
<gene>
    <name evidence="15 19" type="primary">recB</name>
    <name evidence="19" type="ORF">KPC_0040</name>
</gene>
<dbReference type="PROSITE" id="PS51198">
    <property type="entry name" value="UVRD_HELICASE_ATP_BIND"/>
    <property type="match status" value="1"/>
</dbReference>
<dbReference type="InterPro" id="IPR014016">
    <property type="entry name" value="UvrD-like_ATP-bd"/>
</dbReference>
<accession>A0A2U3MTX3</accession>
<dbReference type="Gene3D" id="3.40.50.300">
    <property type="entry name" value="P-loop containing nucleotide triphosphate hydrolases"/>
    <property type="match status" value="2"/>
</dbReference>
<evidence type="ECO:0000256" key="13">
    <source>
        <dbReference type="ARBA" id="ARBA00034617"/>
    </source>
</evidence>
<dbReference type="HAMAP" id="MF_01485">
    <property type="entry name" value="RecB"/>
    <property type="match status" value="1"/>
</dbReference>
<feature type="domain" description="UvrD-like helicase C-terminal" evidence="18">
    <location>
        <begin position="492"/>
        <end position="777"/>
    </location>
</feature>
<dbReference type="EC" id="3.1.11.5" evidence="15"/>
<proteinExistence type="inferred from homology"/>
<dbReference type="GO" id="GO:0009338">
    <property type="term" value="C:exodeoxyribonuclease V complex"/>
    <property type="evidence" value="ECO:0007669"/>
    <property type="project" value="TreeGrafter"/>
</dbReference>
<dbReference type="InterPro" id="IPR004586">
    <property type="entry name" value="RecB"/>
</dbReference>
<dbReference type="Gene3D" id="1.10.3170.10">
    <property type="entry name" value="Recbcd, chain B, domain 2"/>
    <property type="match status" value="1"/>
</dbReference>
<comment type="function">
    <text evidence="15">A helicase/nuclease that prepares dsDNA breaks (DSB) for recombinational DNA repair. Binds to DSBs and unwinds DNA via a highly rapid and processive ATP-dependent bidirectional helicase activity. Unwinds dsDNA until it encounters a Chi (crossover hotspot instigator) sequence from the 3' direction. Cuts ssDNA a few nucleotides 3' to the Chi site. The properties and activities of the enzyme are changed at Chi. The Chi-altered holoenzyme produces a long 3'-ssDNA overhang and facilitates RecA-binding to the ssDNA for homologous DNA recombination and repair. Holoenzyme degrades any linearized DNA that is unable to undergo homologous recombination. In the holoenzyme this subunit contributes ATPase, 3'-5' helicase, exonuclease activity and loads RecA onto ssDNA.</text>
</comment>
<feature type="binding site" evidence="16">
    <location>
        <begin position="24"/>
        <end position="31"/>
    </location>
    <ligand>
        <name>ATP</name>
        <dbReference type="ChEBI" id="CHEBI:30616"/>
    </ligand>
</feature>
<protein>
    <recommendedName>
        <fullName evidence="15">RecBCD enzyme subunit RecB</fullName>
        <ecNumber evidence="15">3.1.11.5</ecNumber>
        <ecNumber evidence="15">5.6.2.4</ecNumber>
    </recommendedName>
    <alternativeName>
        <fullName evidence="15">DNA 3'-5' helicase subunit RecB</fullName>
    </alternativeName>
    <alternativeName>
        <fullName evidence="15">Exonuclease V subunit RecB</fullName>
        <shortName evidence="15">ExoV subunit RecB</shortName>
    </alternativeName>
    <alternativeName>
        <fullName evidence="15">Helicase/nuclease RecBCD subunit RecB</fullName>
    </alternativeName>
</protein>
<dbReference type="SUPFAM" id="SSF52980">
    <property type="entry name" value="Restriction endonuclease-like"/>
    <property type="match status" value="1"/>
</dbReference>
<comment type="catalytic activity">
    <reaction evidence="14 15">
        <text>ATP + H2O = ADP + phosphate + H(+)</text>
        <dbReference type="Rhea" id="RHEA:13065"/>
        <dbReference type="ChEBI" id="CHEBI:15377"/>
        <dbReference type="ChEBI" id="CHEBI:15378"/>
        <dbReference type="ChEBI" id="CHEBI:30616"/>
        <dbReference type="ChEBI" id="CHEBI:43474"/>
        <dbReference type="ChEBI" id="CHEBI:456216"/>
        <dbReference type="EC" id="5.6.2.4"/>
    </reaction>
</comment>
<evidence type="ECO:0000256" key="1">
    <source>
        <dbReference type="ARBA" id="ARBA00022722"/>
    </source>
</evidence>
<evidence type="ECO:0000256" key="10">
    <source>
        <dbReference type="ARBA" id="ARBA00023125"/>
    </source>
</evidence>
<feature type="binding site" evidence="15">
    <location>
        <position position="1135"/>
    </location>
    <ligand>
        <name>Mg(2+)</name>
        <dbReference type="ChEBI" id="CHEBI:18420"/>
    </ligand>
</feature>
<keyword evidence="20" id="KW-1185">Reference proteome</keyword>
<evidence type="ECO:0000256" key="4">
    <source>
        <dbReference type="ARBA" id="ARBA00022763"/>
    </source>
</evidence>
<evidence type="ECO:0000313" key="20">
    <source>
        <dbReference type="Proteomes" id="UP000245974"/>
    </source>
</evidence>
<dbReference type="GO" id="GO:0000287">
    <property type="term" value="F:magnesium ion binding"/>
    <property type="evidence" value="ECO:0007669"/>
    <property type="project" value="UniProtKB-UniRule"/>
</dbReference>
<dbReference type="Gene3D" id="3.90.320.10">
    <property type="match status" value="1"/>
</dbReference>
<dbReference type="PANTHER" id="PTHR11070">
    <property type="entry name" value="UVRD / RECB / PCRA DNA HELICASE FAMILY MEMBER"/>
    <property type="match status" value="1"/>
</dbReference>
<keyword evidence="10 15" id="KW-0238">DNA-binding</keyword>
<dbReference type="GO" id="GO:0008854">
    <property type="term" value="F:exodeoxyribonuclease V activity"/>
    <property type="evidence" value="ECO:0007669"/>
    <property type="project" value="UniProtKB-EC"/>
</dbReference>
<dbReference type="EMBL" id="OOGT01000001">
    <property type="protein sequence ID" value="SPL68862.1"/>
    <property type="molecule type" value="Genomic_DNA"/>
</dbReference>
<dbReference type="GO" id="GO:0043138">
    <property type="term" value="F:3'-5' DNA helicase activity"/>
    <property type="evidence" value="ECO:0007669"/>
    <property type="project" value="UniProtKB-UniRule"/>
</dbReference>
<dbReference type="InterPro" id="IPR011335">
    <property type="entry name" value="Restrct_endonuc-II-like"/>
</dbReference>
<evidence type="ECO:0000256" key="2">
    <source>
        <dbReference type="ARBA" id="ARBA00022723"/>
    </source>
</evidence>
<evidence type="ECO:0000256" key="11">
    <source>
        <dbReference type="ARBA" id="ARBA00023204"/>
    </source>
</evidence>
<keyword evidence="9 15" id="KW-0460">Magnesium</keyword>
<keyword evidence="12 15" id="KW-0413">Isomerase</keyword>
<comment type="similarity">
    <text evidence="15">Belongs to the helicase family. UvrD subfamily.</text>
</comment>
<evidence type="ECO:0000313" key="19">
    <source>
        <dbReference type="EMBL" id="SPL68862.1"/>
    </source>
</evidence>
<comment type="miscellaneous">
    <text evidence="15">In the RecBCD complex, RecB has a slow 3'-5' helicase, an exonuclease activity and loads RecA onto ssDNA, RecD has a fast 5'-3' helicase activity, while RecC stimulates the ATPase and processivity of the RecB helicase and contributes to recognition of the Chi site.</text>
</comment>
<dbReference type="EC" id="5.6.2.4" evidence="15"/>
<keyword evidence="8 15" id="KW-0067">ATP-binding</keyword>
<name>A0A2U3MTX3_9GAMM</name>
<comment type="subunit">
    <text evidence="15">Heterotrimer of RecB, RecC and RecD. All subunits contribute to DNA-binding. Interacts with RecA.</text>
</comment>
<comment type="catalytic activity">
    <reaction evidence="13 15">
        <text>Couples ATP hydrolysis with the unwinding of duplex DNA by translocating in the 3'-5' direction.</text>
        <dbReference type="EC" id="5.6.2.4"/>
    </reaction>
</comment>
<evidence type="ECO:0000256" key="14">
    <source>
        <dbReference type="ARBA" id="ARBA00048988"/>
    </source>
</evidence>
<reference evidence="20" key="1">
    <citation type="submission" date="2018-03" db="EMBL/GenBank/DDBJ databases">
        <authorList>
            <person name="Blom J."/>
        </authorList>
    </citation>
    <scope>NUCLEOTIDE SEQUENCE [LARGE SCALE GENOMIC DNA]</scope>
    <source>
        <strain evidence="20">KPC-SM-21</strain>
    </source>
</reference>
<dbReference type="InterPro" id="IPR014017">
    <property type="entry name" value="DNA_helicase_UvrD-like_C"/>
</dbReference>
<evidence type="ECO:0000256" key="5">
    <source>
        <dbReference type="ARBA" id="ARBA00022801"/>
    </source>
</evidence>
<dbReference type="OrthoDB" id="9810135at2"/>
<keyword evidence="7 15" id="KW-0269">Exonuclease</keyword>
<feature type="domain" description="UvrD-like helicase ATP-binding" evidence="17">
    <location>
        <begin position="3"/>
        <end position="491"/>
    </location>
</feature>
<keyword evidence="11 15" id="KW-0234">DNA repair</keyword>
<dbReference type="SUPFAM" id="SSF52540">
    <property type="entry name" value="P-loop containing nucleoside triphosphate hydrolases"/>
    <property type="match status" value="1"/>
</dbReference>
<dbReference type="GO" id="GO:0005524">
    <property type="term" value="F:ATP binding"/>
    <property type="evidence" value="ECO:0007669"/>
    <property type="project" value="UniProtKB-UniRule"/>
</dbReference>
<evidence type="ECO:0000256" key="15">
    <source>
        <dbReference type="HAMAP-Rule" id="MF_01485"/>
    </source>
</evidence>
<dbReference type="CDD" id="cd22352">
    <property type="entry name" value="RecB_C-like"/>
    <property type="match status" value="1"/>
</dbReference>
<dbReference type="GO" id="GO:0005829">
    <property type="term" value="C:cytosol"/>
    <property type="evidence" value="ECO:0007669"/>
    <property type="project" value="TreeGrafter"/>
</dbReference>
<dbReference type="GO" id="GO:0000724">
    <property type="term" value="P:double-strand break repair via homologous recombination"/>
    <property type="evidence" value="ECO:0007669"/>
    <property type="project" value="UniProtKB-UniRule"/>
</dbReference>
<keyword evidence="3 15" id="KW-0547">Nucleotide-binding</keyword>
<feature type="active site" description="For nuclease activity" evidence="15">
    <location>
        <position position="1135"/>
    </location>
</feature>
<dbReference type="PROSITE" id="PS51217">
    <property type="entry name" value="UVRD_HELICASE_CTER"/>
    <property type="match status" value="1"/>
</dbReference>
<feature type="region of interest" description="DNA-binding and helicase activity, interacts with RecC" evidence="15">
    <location>
        <begin position="1"/>
        <end position="901"/>
    </location>
</feature>
<dbReference type="InterPro" id="IPR027417">
    <property type="entry name" value="P-loop_NTPase"/>
</dbReference>
<dbReference type="PANTHER" id="PTHR11070:SF23">
    <property type="entry name" value="RECBCD ENZYME SUBUNIT RECB"/>
    <property type="match status" value="1"/>
</dbReference>
<keyword evidence="1 15" id="KW-0540">Nuclease</keyword>
<evidence type="ECO:0000256" key="3">
    <source>
        <dbReference type="ARBA" id="ARBA00022741"/>
    </source>
</evidence>
<evidence type="ECO:0000256" key="6">
    <source>
        <dbReference type="ARBA" id="ARBA00022806"/>
    </source>
</evidence>
<keyword evidence="4 15" id="KW-0227">DNA damage</keyword>
<dbReference type="AlphaFoldDB" id="A0A2U3MTX3"/>
<dbReference type="FunCoup" id="A0A2U3MTX3">
    <property type="interactions" value="98"/>
</dbReference>
<dbReference type="Pfam" id="PF13361">
    <property type="entry name" value="UvrD_C"/>
    <property type="match status" value="1"/>
</dbReference>
<evidence type="ECO:0000256" key="9">
    <source>
        <dbReference type="ARBA" id="ARBA00022842"/>
    </source>
</evidence>
<feature type="binding site" evidence="15">
    <location>
        <position position="993"/>
    </location>
    <ligand>
        <name>Mg(2+)</name>
        <dbReference type="ChEBI" id="CHEBI:18420"/>
    </ligand>
</feature>
<keyword evidence="5 15" id="KW-0378">Hydrolase</keyword>
<keyword evidence="2 15" id="KW-0479">Metal-binding</keyword>
<evidence type="ECO:0000259" key="18">
    <source>
        <dbReference type="PROSITE" id="PS51217"/>
    </source>
</evidence>
<sequence length="1238" mass="143465">MSQDKVSIQPISDMHFSGLHWIEASAGTGKTYTLSSLMVRILLEQYLPKQVIATTFTRAAAAELKARIRARLIETYRYFDTKREQTEQENLNQAAQESDPLFAKVLTVFATRVAYACERLKLVIDQLDELFVGTLDSFSQKLLREFAFESGKIERAEITEDAKKYTLQLIHDILREWIQSQPQDVISHLVFTGVLRDVDYYADTVEQSLNFASASFVEPQFTALDIQTFEQAILQLAEIDVVELKNLEPYYLLDGAYYKNINGTKFRNGRFNRIFTKSLPLIIQNIKEFGSQGYLSQNLSQAKEDLATLIKVLNEEQIFKKAASEDTQHQFYQHVFIKKLVQLFPFIQSFENQLDAVDSYLKFYIAKEVKKRLPQVLQQKGETTFSQQIRTLSEALQNEQGQRFAAFVHARYPLILVDEFQDTNQDQDDMLAQIWRHPSRVKAGCMIMVGDRKQAIYGFRGGDMLTFLKAHQDVFGKEGHAYNLVYNHRSVKPMVEVVDALFQRQPDFGEQVFYTPVQAGPRSHPDLIDHGNINPFPLRWIYLTDKNTEAEQVAWKIRELLNQSVSGQLYFTEKSGKRSLDESDIAILSKNHAGLDNAQRALESLGIRVNRPAKKSVFDHQIAKDVGAVLTAILHPFDEAKIKRALLSRLLGFDLQQLLDLESHADGLSHYIAKFDEIRELWLQQGFLSAWQSCLNEFQIWRKLVEKSSRDNERAVVNLRHLTEVLSQHSEHYQGAQNLYHWYLKQLQSPSERDWELERKLSSEAGVQLMTIHQSKGLEFKFVFLLGADAAFSEKNKTLNFSTVQQHNPSSGKNEVQRIVAVNDKNTLKPEDIQQHNERAAAEQHRLWYVALTRASYRVYAMMSDLEGKSNTALAFWKNVAGGFVHDYSCHEALLLERPQKIESQKLEHYTELYARTFPVERFYPRGKTSFSYLAQHLTRRQIQDALAEANYTMESAEDEINLDIPIIENVTQPIDWIKANFPMGTMAGNFLHEIFEHIDFQDSKNWHVEIHRRFKNTYPALWNELIEKYQSAFPEEQQVEEHLISLVASWLQDILTTPIQNDFCLNQLDNNQRLAEFPFYLALSDRVLATQRIHQLFDEYGIDMPDFKESFSARYLNGSIDLLFYDGHQYHIADYKSNFLGTDQLNYTSEEIKASMSHSSYWLQAALYLVALHRYLKVQLADYQIERDLGGATYLYLRGMNTQPDQGYFYWKPETEFILRLDAVLGYLHEDKMSEVI</sequence>
<comment type="domain">
    <text evidence="15">The N-terminal DNA-binding domain is a ssDNA-dependent ATPase and has ATP-dependent 3'-5' helicase function. This domain interacts with RecC.</text>
</comment>
<dbReference type="InParanoid" id="A0A2U3MTX3"/>
<dbReference type="Proteomes" id="UP000245974">
    <property type="component" value="Unassembled WGS sequence"/>
</dbReference>
<comment type="cofactor">
    <cofactor evidence="15">
        <name>Mg(2+)</name>
        <dbReference type="ChEBI" id="CHEBI:18420"/>
    </cofactor>
    <text evidence="15">Binds 1 Mg(2+) ion per subunit.</text>
</comment>
<dbReference type="GO" id="GO:0003677">
    <property type="term" value="F:DNA binding"/>
    <property type="evidence" value="ECO:0007669"/>
    <property type="project" value="UniProtKB-UniRule"/>
</dbReference>
<dbReference type="InterPro" id="IPR011604">
    <property type="entry name" value="PDDEXK-like_dom_sf"/>
</dbReference>
<feature type="region of interest" description="Nuclease activity, interacts with RecD and RecA" evidence="15">
    <location>
        <begin position="925"/>
        <end position="1238"/>
    </location>
</feature>
<comment type="catalytic activity">
    <reaction evidence="15">
        <text>Exonucleolytic cleavage (in the presence of ATP) in either 5'- to 3'- or 3'- to 5'-direction to yield 5'-phosphooligonucleotides.</text>
        <dbReference type="EC" id="3.1.11.5"/>
    </reaction>
</comment>
<evidence type="ECO:0000256" key="7">
    <source>
        <dbReference type="ARBA" id="ARBA00022839"/>
    </source>
</evidence>
<dbReference type="GO" id="GO:0016887">
    <property type="term" value="F:ATP hydrolysis activity"/>
    <property type="evidence" value="ECO:0007669"/>
    <property type="project" value="RHEA"/>
</dbReference>
<keyword evidence="6 15" id="KW-0347">Helicase</keyword>